<feature type="region of interest" description="Disordered" evidence="1">
    <location>
        <begin position="966"/>
        <end position="1029"/>
    </location>
</feature>
<dbReference type="EMBL" id="WIXP02000017">
    <property type="protein sequence ID" value="KAF6197667.1"/>
    <property type="molecule type" value="Genomic_DNA"/>
</dbReference>
<dbReference type="Proteomes" id="UP000466442">
    <property type="component" value="Unassembled WGS sequence"/>
</dbReference>
<dbReference type="PANTHER" id="PTHR40240:SF1">
    <property type="entry name" value="PLEXUS, ISOFORM A"/>
    <property type="match status" value="1"/>
</dbReference>
<gene>
    <name evidence="2" type="ORF">GE061_008633</name>
</gene>
<protein>
    <recommendedName>
        <fullName evidence="4">Genetic suppressor element-like domain-containing protein</fullName>
    </recommendedName>
</protein>
<sequence>MSSQSRLRKLSCLTRITPRFTEGFPVTIGTTCRPEKQDRRCPLRVDSGRLPVTFEVVKRSRTENVLSESTKETFLSHLNSSEQGRNPSVTKGKTEGRCGAGRRRLSWLNNLRKWTGIQRAEDLFRTAEDCDALAAVNANVRDPGLTPMEDGPSAPPGASGAIGPPPGSSVLDLRQSPLTSAPNGGGNNSNPGSYTSSTGTTGTDILDLSMPDKNSNTQVCYVCGEEHRRGSLTHIGARPTPNQPFFPSLMLHSRPARSRPMDSAGRVLACQACTQHLLHQWQLYQAQGVGHTERNYTLRKRAPPATDSFVCYTCSLEYPPSSARVTYAGPNPEGATYYPFIARLEKPHRAKPISPTNQVEVCSICFKSIPQKHQGFTGLPTAAPAASTPPAHPPPQPNNKSPDIRFRPYEMTKPSTPKQTPPATPTTKDDGAMVSQPPGAGPLSSAHPTYVCPSCCQMVSRSETEWVPTAPEGINSHAMHFPCLRPLLATAEAVDSTGRLLICSKCLGKLASQWDLMEADRVPLESRRYELPQACANGTIMATPPQPQGSSIYCYLCGLHSDLTLARVLYSTPQGRNAPYFPALLRHQSASNTEQLREDGSALVCTFCYHSVLAQWRRAANSNVNPDSRSYNWHDYICFVCGITTYRRRVRALPVKEFPFLRYHRAPERSLLVENGELAVVCLDCYETLRSQSLDYERWGLPPEKRQYNWIPQPPPPEDSPDVLVARLPSGHRYENTIVSATLPNRTSNSAKKSTSSSHSGKPPTDKRNSSGPIKPSPEQGGSKSKASQPTPVRAAPVVSAPPPMPLAPVAPAPPQQGRSFAAFLRNLASKQSTPEMEDGRTVSPKNRGPPPLVRAPSPTNNKLHEKEPTGRSGFQPYRPQNDARVPPIGVPHLDYLMYHPHHQMYPPVPHPPPYSVGYRHDEALYLEMSRYPLQYHSGMYPILPPPLLLSPALHERMKLVEDEQRLREAERREKNKRSPRASPSHSHDTSKKGVVQPKFVRPFEDGPPPPKRKSPPRGGDAPGPPFNLEMSISEQFLAANPLYVKPPRPTDDNVVSRLDLNAKDSRHFLFDGSSDDESCGPDLDPLILSGPPAPLEVTAQKEAALRYLGLVTKICATEFELSKLLRSRILPELLVEEEPPVVVGEKPVDLPLPSVPPGSDVGRTDGKPDFLLNLGLSTLPSKTLIRERESMWNEVLSERRRRDRVSRTTEYLEKAQEVANRLMASDNDDAVTTGATWMGVEAIAAAYLQYSIEREKERQVLRRTLADYERKTDEDKKKVDSLESELSSLRKAKGSLNKEREHLEEDTARLKNLAQALLGT</sequence>
<dbReference type="PANTHER" id="PTHR40240">
    <property type="entry name" value="PLEXUS, ISOFORM A"/>
    <property type="match status" value="1"/>
</dbReference>
<name>A0A8S9WLB8_APOLU</name>
<proteinExistence type="predicted"/>
<feature type="compositionally biased region" description="Low complexity" evidence="1">
    <location>
        <begin position="790"/>
        <end position="799"/>
    </location>
</feature>
<organism evidence="2 3">
    <name type="scientific">Apolygus lucorum</name>
    <name type="common">Small green plant bug</name>
    <name type="synonym">Lygocoris lucorum</name>
    <dbReference type="NCBI Taxonomy" id="248454"/>
    <lineage>
        <taxon>Eukaryota</taxon>
        <taxon>Metazoa</taxon>
        <taxon>Ecdysozoa</taxon>
        <taxon>Arthropoda</taxon>
        <taxon>Hexapoda</taxon>
        <taxon>Insecta</taxon>
        <taxon>Pterygota</taxon>
        <taxon>Neoptera</taxon>
        <taxon>Paraneoptera</taxon>
        <taxon>Hemiptera</taxon>
        <taxon>Heteroptera</taxon>
        <taxon>Panheteroptera</taxon>
        <taxon>Cimicomorpha</taxon>
        <taxon>Miridae</taxon>
        <taxon>Mirini</taxon>
        <taxon>Apolygus</taxon>
    </lineage>
</organism>
<feature type="compositionally biased region" description="Low complexity" evidence="1">
    <location>
        <begin position="380"/>
        <end position="389"/>
    </location>
</feature>
<accession>A0A8S9WLB8</accession>
<evidence type="ECO:0000256" key="1">
    <source>
        <dbReference type="SAM" id="MobiDB-lite"/>
    </source>
</evidence>
<feature type="compositionally biased region" description="Low complexity" evidence="1">
    <location>
        <begin position="748"/>
        <end position="762"/>
    </location>
</feature>
<feature type="region of interest" description="Disordered" evidence="1">
    <location>
        <begin position="141"/>
        <end position="210"/>
    </location>
</feature>
<feature type="compositionally biased region" description="Basic and acidic residues" evidence="1">
    <location>
        <begin position="1297"/>
        <end position="1306"/>
    </location>
</feature>
<feature type="compositionally biased region" description="Polar residues" evidence="1">
    <location>
        <begin position="737"/>
        <end position="747"/>
    </location>
</feature>
<feature type="region of interest" description="Disordered" evidence="1">
    <location>
        <begin position="1273"/>
        <end position="1306"/>
    </location>
</feature>
<feature type="compositionally biased region" description="Polar residues" evidence="1">
    <location>
        <begin position="78"/>
        <end position="91"/>
    </location>
</feature>
<feature type="compositionally biased region" description="Low complexity" evidence="1">
    <location>
        <begin position="188"/>
        <end position="203"/>
    </location>
</feature>
<feature type="compositionally biased region" description="Pro residues" evidence="1">
    <location>
        <begin position="800"/>
        <end position="815"/>
    </location>
</feature>
<reference evidence="2" key="1">
    <citation type="journal article" date="2021" name="Mol. Ecol. Resour.">
        <title>Apolygus lucorum genome provides insights into omnivorousness and mesophyll feeding.</title>
        <authorList>
            <person name="Liu Y."/>
            <person name="Liu H."/>
            <person name="Wang H."/>
            <person name="Huang T."/>
            <person name="Liu B."/>
            <person name="Yang B."/>
            <person name="Yin L."/>
            <person name="Li B."/>
            <person name="Zhang Y."/>
            <person name="Zhang S."/>
            <person name="Jiang F."/>
            <person name="Zhang X."/>
            <person name="Ren Y."/>
            <person name="Wang B."/>
            <person name="Wang S."/>
            <person name="Lu Y."/>
            <person name="Wu K."/>
            <person name="Fan W."/>
            <person name="Wang G."/>
        </authorList>
    </citation>
    <scope>NUCLEOTIDE SEQUENCE</scope>
    <source>
        <strain evidence="2">12Hb</strain>
    </source>
</reference>
<feature type="compositionally biased region" description="Polar residues" evidence="1">
    <location>
        <begin position="780"/>
        <end position="789"/>
    </location>
</feature>
<evidence type="ECO:0008006" key="4">
    <source>
        <dbReference type="Google" id="ProtNLM"/>
    </source>
</evidence>
<feature type="compositionally biased region" description="Basic and acidic residues" evidence="1">
    <location>
        <begin position="1273"/>
        <end position="1282"/>
    </location>
</feature>
<feature type="region of interest" description="Disordered" evidence="1">
    <location>
        <begin position="78"/>
        <end position="97"/>
    </location>
</feature>
<feature type="region of interest" description="Disordered" evidence="1">
    <location>
        <begin position="376"/>
        <end position="445"/>
    </location>
</feature>
<evidence type="ECO:0000313" key="2">
    <source>
        <dbReference type="EMBL" id="KAF6197667.1"/>
    </source>
</evidence>
<keyword evidence="3" id="KW-1185">Reference proteome</keyword>
<feature type="region of interest" description="Disordered" evidence="1">
    <location>
        <begin position="831"/>
        <end position="883"/>
    </location>
</feature>
<feature type="region of interest" description="Disordered" evidence="1">
    <location>
        <begin position="735"/>
        <end position="817"/>
    </location>
</feature>
<dbReference type="OrthoDB" id="8744624at2759"/>
<comment type="caution">
    <text evidence="2">The sequence shown here is derived from an EMBL/GenBank/DDBJ whole genome shotgun (WGS) entry which is preliminary data.</text>
</comment>
<evidence type="ECO:0000313" key="3">
    <source>
        <dbReference type="Proteomes" id="UP000466442"/>
    </source>
</evidence>